<gene>
    <name evidence="2" type="ORF">SEMRO_19_G013230.1</name>
</gene>
<name>A0A9N8D6I2_9STRA</name>
<keyword evidence="3" id="KW-1185">Reference proteome</keyword>
<accession>A0A9N8D6I2</accession>
<proteinExistence type="predicted"/>
<keyword evidence="1" id="KW-0732">Signal</keyword>
<evidence type="ECO:0000313" key="2">
    <source>
        <dbReference type="EMBL" id="CAB9497372.1"/>
    </source>
</evidence>
<evidence type="ECO:0000256" key="1">
    <source>
        <dbReference type="SAM" id="SignalP"/>
    </source>
</evidence>
<feature type="chain" id="PRO_5040489308" evidence="1">
    <location>
        <begin position="22"/>
        <end position="92"/>
    </location>
</feature>
<feature type="signal peptide" evidence="1">
    <location>
        <begin position="1"/>
        <end position="21"/>
    </location>
</feature>
<protein>
    <submittedName>
        <fullName evidence="2">Uncharacterized protein</fullName>
    </submittedName>
</protein>
<organism evidence="2 3">
    <name type="scientific">Seminavis robusta</name>
    <dbReference type="NCBI Taxonomy" id="568900"/>
    <lineage>
        <taxon>Eukaryota</taxon>
        <taxon>Sar</taxon>
        <taxon>Stramenopiles</taxon>
        <taxon>Ochrophyta</taxon>
        <taxon>Bacillariophyta</taxon>
        <taxon>Bacillariophyceae</taxon>
        <taxon>Bacillariophycidae</taxon>
        <taxon>Naviculales</taxon>
        <taxon>Naviculaceae</taxon>
        <taxon>Seminavis</taxon>
    </lineage>
</organism>
<dbReference type="Proteomes" id="UP001153069">
    <property type="component" value="Unassembled WGS sequence"/>
</dbReference>
<dbReference type="OrthoDB" id="4418812at2759"/>
<reference evidence="2" key="1">
    <citation type="submission" date="2020-06" db="EMBL/GenBank/DDBJ databases">
        <authorList>
            <consortium name="Plant Systems Biology data submission"/>
        </authorList>
    </citation>
    <scope>NUCLEOTIDE SEQUENCE</scope>
    <source>
        <strain evidence="2">D6</strain>
    </source>
</reference>
<sequence length="92" mass="9947">MMKSILSLLLVAVAVSGFAHPQPVKTTSTTLQMGLFDGFKPKKKEPEPNIVGGMDANVFGGKGKKITIRDDEDNAMWIDEDDSGNRKPAKGK</sequence>
<dbReference type="AlphaFoldDB" id="A0A9N8D6I2"/>
<comment type="caution">
    <text evidence="2">The sequence shown here is derived from an EMBL/GenBank/DDBJ whole genome shotgun (WGS) entry which is preliminary data.</text>
</comment>
<dbReference type="EMBL" id="CAICTM010000019">
    <property type="protein sequence ID" value="CAB9497372.1"/>
    <property type="molecule type" value="Genomic_DNA"/>
</dbReference>
<evidence type="ECO:0000313" key="3">
    <source>
        <dbReference type="Proteomes" id="UP001153069"/>
    </source>
</evidence>